<gene>
    <name evidence="3" type="ordered locus">MLP_47140</name>
</gene>
<dbReference type="InterPro" id="IPR011098">
    <property type="entry name" value="G5_dom"/>
</dbReference>
<dbReference type="KEGG" id="mph:MLP_47140"/>
<dbReference type="Pfam" id="PF03990">
    <property type="entry name" value="DUF348"/>
    <property type="match status" value="3"/>
</dbReference>
<evidence type="ECO:0000256" key="1">
    <source>
        <dbReference type="ARBA" id="ARBA00022729"/>
    </source>
</evidence>
<organism evidence="3 4">
    <name type="scientific">Microlunatus phosphovorus (strain ATCC 700054 / DSM 10555 / JCM 9379 / NBRC 101784 / NCIMB 13414 / VKM Ac-1990 / NM-1)</name>
    <dbReference type="NCBI Taxonomy" id="1032480"/>
    <lineage>
        <taxon>Bacteria</taxon>
        <taxon>Bacillati</taxon>
        <taxon>Actinomycetota</taxon>
        <taxon>Actinomycetes</taxon>
        <taxon>Propionibacteriales</taxon>
        <taxon>Propionibacteriaceae</taxon>
        <taxon>Microlunatus</taxon>
    </lineage>
</organism>
<proteinExistence type="predicted"/>
<dbReference type="Gene3D" id="2.20.230.10">
    <property type="entry name" value="Resuscitation-promoting factor rpfb"/>
    <property type="match status" value="1"/>
</dbReference>
<dbReference type="STRING" id="1032480.MLP_47140"/>
<evidence type="ECO:0000313" key="3">
    <source>
        <dbReference type="EMBL" id="BAK37728.1"/>
    </source>
</evidence>
<keyword evidence="4" id="KW-1185">Reference proteome</keyword>
<dbReference type="PROSITE" id="PS51109">
    <property type="entry name" value="G5"/>
    <property type="match status" value="1"/>
</dbReference>
<dbReference type="eggNOG" id="COG3583">
    <property type="taxonomic scope" value="Bacteria"/>
</dbReference>
<dbReference type="Proteomes" id="UP000007947">
    <property type="component" value="Chromosome"/>
</dbReference>
<dbReference type="SMART" id="SM01208">
    <property type="entry name" value="G5"/>
    <property type="match status" value="1"/>
</dbReference>
<evidence type="ECO:0000259" key="2">
    <source>
        <dbReference type="PROSITE" id="PS51109"/>
    </source>
</evidence>
<protein>
    <recommendedName>
        <fullName evidence="2">G5 domain-containing protein</fullName>
    </recommendedName>
</protein>
<dbReference type="InterPro" id="IPR007137">
    <property type="entry name" value="DUF348"/>
</dbReference>
<evidence type="ECO:0000313" key="4">
    <source>
        <dbReference type="Proteomes" id="UP000007947"/>
    </source>
</evidence>
<feature type="domain" description="G5" evidence="2">
    <location>
        <begin position="207"/>
        <end position="287"/>
    </location>
</feature>
<dbReference type="HOGENOM" id="CLU_631366_0_0_11"/>
<dbReference type="AlphaFoldDB" id="F5XEZ0"/>
<accession>F5XEZ0</accession>
<keyword evidence="1" id="KW-0732">Signal</keyword>
<sequence length="434" mass="46083">MGRIQEPRLIVRKIFPAIAAGAAVLTFAGATFGYAVVRKDIQLTVDGASRDVSTVAGTVGQVLAAEDIEIGQHDVVVPSPDAEVDAGTSIAVQHGRQVTVTVDGTPRTFWTTATTVDQALEAHRIEIDGADYLSTSRSSAIGRDGLSITVSTPKTVTLNDAGKKRKLTTTAPTVGAALLAAKVVVDADDEVSPDLATPLTDGATIRYTRVDTKVVTERSKVGFESTYQNSKKLDQGQTKVIRKGVPGVRTAVFLEDRRNGELDSREKFLSKLTTKPRDQIVVRGTKPVRSVLDGGKPAKVGNGGGKRSRIFVTGYTYWDNDPPGSAQIARPVLHDRAGGTGTWKDPITVAVRAGRFDFGTRFYLPELKKYFIVEDLCGACSDGRNGGAYTLDIWVDGSQLSSGGAANCASRITRLQPAIEGPKSSLPVATGPIC</sequence>
<dbReference type="Pfam" id="PF07501">
    <property type="entry name" value="G5"/>
    <property type="match status" value="1"/>
</dbReference>
<reference evidence="3 4" key="1">
    <citation type="submission" date="2011-05" db="EMBL/GenBank/DDBJ databases">
        <title>Whole genome sequence of Microlunatus phosphovorus NM-1.</title>
        <authorList>
            <person name="Hosoyama A."/>
            <person name="Sasaki K."/>
            <person name="Harada T."/>
            <person name="Igarashi R."/>
            <person name="Kawakoshi A."/>
            <person name="Sasagawa M."/>
            <person name="Fukada J."/>
            <person name="Nakamura S."/>
            <person name="Katano Y."/>
            <person name="Hanada S."/>
            <person name="Kamagata Y."/>
            <person name="Nakamura N."/>
            <person name="Yamazaki S."/>
            <person name="Fujita N."/>
        </authorList>
    </citation>
    <scope>NUCLEOTIDE SEQUENCE [LARGE SCALE GENOMIC DNA]</scope>
    <source>
        <strain evidence="4">ATCC 700054 / DSM 10555 / JCM 9379 / NBRC 101784 / NCIMB 13414 / VKM Ac-1990 / NM-1</strain>
    </source>
</reference>
<name>F5XEZ0_MICPN</name>
<dbReference type="EMBL" id="AP012204">
    <property type="protein sequence ID" value="BAK37728.1"/>
    <property type="molecule type" value="Genomic_DNA"/>
</dbReference>